<keyword evidence="1" id="KW-0812">Transmembrane</keyword>
<dbReference type="Pfam" id="PF14064">
    <property type="entry name" value="HmuY"/>
    <property type="match status" value="1"/>
</dbReference>
<proteinExistence type="predicted"/>
<gene>
    <name evidence="2" type="ORF">METZ01_LOCUS138543</name>
</gene>
<feature type="transmembrane region" description="Helical" evidence="1">
    <location>
        <begin position="29"/>
        <end position="46"/>
    </location>
</feature>
<reference evidence="2" key="1">
    <citation type="submission" date="2018-05" db="EMBL/GenBank/DDBJ databases">
        <authorList>
            <person name="Lanie J.A."/>
            <person name="Ng W.-L."/>
            <person name="Kazmierczak K.M."/>
            <person name="Andrzejewski T.M."/>
            <person name="Davidsen T.M."/>
            <person name="Wayne K.J."/>
            <person name="Tettelin H."/>
            <person name="Glass J.I."/>
            <person name="Rusch D."/>
            <person name="Podicherti R."/>
            <person name="Tsui H.-C.T."/>
            <person name="Winkler M.E."/>
        </authorList>
    </citation>
    <scope>NUCLEOTIDE SEQUENCE</scope>
</reference>
<keyword evidence="1" id="KW-0472">Membrane</keyword>
<sequence>MTKLYESTSQSTGLDEEQTLKKKKLWRNLFLLNLCITFLLIGLYWVPVKMVQLENFVDSPSVNLPKEGVVPISGTGLSQPAKSSTTLNLIETKLTVINASSENNWVYFDFSRGKVVDIHDKTSLEWDLAFRRSKVVSNGGATNKFGKAGLINLGSLNFDQVVDVPLKNYIPDIATKTETENPILLKWYSYNYLTHKLSAKPNTYAIKTADNKYAKVKFLGFYCANKETGCIKMQYVYQGNGSNQFAKPTSG</sequence>
<keyword evidence="1" id="KW-1133">Transmembrane helix</keyword>
<dbReference type="AlphaFoldDB" id="A0A381Z929"/>
<dbReference type="InterPro" id="IPR025921">
    <property type="entry name" value="HmuY"/>
</dbReference>
<protein>
    <submittedName>
        <fullName evidence="2">Uncharacterized protein</fullName>
    </submittedName>
</protein>
<evidence type="ECO:0000256" key="1">
    <source>
        <dbReference type="SAM" id="Phobius"/>
    </source>
</evidence>
<dbReference type="CDD" id="cd12105">
    <property type="entry name" value="HmuY"/>
    <property type="match status" value="1"/>
</dbReference>
<accession>A0A381Z929</accession>
<evidence type="ECO:0000313" key="2">
    <source>
        <dbReference type="EMBL" id="SVA85689.1"/>
    </source>
</evidence>
<dbReference type="EMBL" id="UINC01020399">
    <property type="protein sequence ID" value="SVA85689.1"/>
    <property type="molecule type" value="Genomic_DNA"/>
</dbReference>
<name>A0A381Z929_9ZZZZ</name>
<organism evidence="2">
    <name type="scientific">marine metagenome</name>
    <dbReference type="NCBI Taxonomy" id="408172"/>
    <lineage>
        <taxon>unclassified sequences</taxon>
        <taxon>metagenomes</taxon>
        <taxon>ecological metagenomes</taxon>
    </lineage>
</organism>